<dbReference type="Gene3D" id="3.40.190.290">
    <property type="match status" value="1"/>
</dbReference>
<dbReference type="EMBL" id="JACHIA010000020">
    <property type="protein sequence ID" value="MBB6073020.1"/>
    <property type="molecule type" value="Genomic_DNA"/>
</dbReference>
<keyword evidence="9" id="KW-1185">Reference proteome</keyword>
<comment type="caution">
    <text evidence="8">The sequence shown here is derived from an EMBL/GenBank/DDBJ whole genome shotgun (WGS) entry which is preliminary data.</text>
</comment>
<dbReference type="PRINTS" id="PR00039">
    <property type="entry name" value="HTHLYSR"/>
</dbReference>
<sequence length="325" mass="36077">MTQLNYKHLLYFWTVAREGSVTRACTMLHLTQPAISAQIHKLERSLGEKLFQKSGRNLVLTEAGQVAFRYADDIFRTGHEMVDVLKGRPTGRPLRLAVGIADSIPKLVAYRLLEPALSLGDPVELVLVDDRPDRLLAELSIHALDLVLTDSPLPPTSSVKAYNHLLGECGVTLFATSEQAAELREQWPRSLNGAPFLMPTENTTLRRSLELWLDQEEIRPRTVAHIADSALMMAFGQAGVGVFASPSVIDAEVRRQFRVEAIGAMDTIRERFYAISVERKLKHPAVVAICESARQHLFEPARPHTRKPRQPSRAATMNPPPAAGA</sequence>
<dbReference type="SUPFAM" id="SSF46785">
    <property type="entry name" value="Winged helix' DNA-binding domain"/>
    <property type="match status" value="1"/>
</dbReference>
<dbReference type="FunFam" id="1.10.10.10:FF:000001">
    <property type="entry name" value="LysR family transcriptional regulator"/>
    <property type="match status" value="1"/>
</dbReference>
<dbReference type="InterPro" id="IPR000847">
    <property type="entry name" value="LysR_HTH_N"/>
</dbReference>
<evidence type="ECO:0000256" key="4">
    <source>
        <dbReference type="ARBA" id="ARBA00023159"/>
    </source>
</evidence>
<dbReference type="PANTHER" id="PTHR30293">
    <property type="entry name" value="TRANSCRIPTIONAL REGULATORY PROTEIN NAC-RELATED"/>
    <property type="match status" value="1"/>
</dbReference>
<dbReference type="PROSITE" id="PS50931">
    <property type="entry name" value="HTH_LYSR"/>
    <property type="match status" value="1"/>
</dbReference>
<evidence type="ECO:0000256" key="5">
    <source>
        <dbReference type="ARBA" id="ARBA00023163"/>
    </source>
</evidence>
<feature type="region of interest" description="Disordered" evidence="6">
    <location>
        <begin position="298"/>
        <end position="325"/>
    </location>
</feature>
<dbReference type="Pfam" id="PF03466">
    <property type="entry name" value="LysR_substrate"/>
    <property type="match status" value="1"/>
</dbReference>
<protein>
    <submittedName>
        <fullName evidence="8">LysR family transcriptional activator of nhaA</fullName>
    </submittedName>
</protein>
<dbReference type="GO" id="GO:0003677">
    <property type="term" value="F:DNA binding"/>
    <property type="evidence" value="ECO:0007669"/>
    <property type="project" value="UniProtKB-KW"/>
</dbReference>
<dbReference type="PANTHER" id="PTHR30293:SF2">
    <property type="entry name" value="TRANSCRIPTIONAL ACTIVATOR PROTEIN NHAR"/>
    <property type="match status" value="1"/>
</dbReference>
<dbReference type="InterPro" id="IPR036388">
    <property type="entry name" value="WH-like_DNA-bd_sf"/>
</dbReference>
<proteinExistence type="inferred from homology"/>
<evidence type="ECO:0000256" key="6">
    <source>
        <dbReference type="SAM" id="MobiDB-lite"/>
    </source>
</evidence>
<dbReference type="RefSeq" id="WP_170040097.1">
    <property type="nucleotide sequence ID" value="NZ_JABDTL010000002.1"/>
</dbReference>
<dbReference type="AlphaFoldDB" id="A0A841H4S2"/>
<evidence type="ECO:0000256" key="3">
    <source>
        <dbReference type="ARBA" id="ARBA00023125"/>
    </source>
</evidence>
<dbReference type="Proteomes" id="UP000582837">
    <property type="component" value="Unassembled WGS sequence"/>
</dbReference>
<evidence type="ECO:0000259" key="7">
    <source>
        <dbReference type="PROSITE" id="PS50931"/>
    </source>
</evidence>
<name>A0A841H4S2_9BACT</name>
<dbReference type="GO" id="GO:2000142">
    <property type="term" value="P:regulation of DNA-templated transcription initiation"/>
    <property type="evidence" value="ECO:0007669"/>
    <property type="project" value="TreeGrafter"/>
</dbReference>
<dbReference type="Pfam" id="PF00126">
    <property type="entry name" value="HTH_1"/>
    <property type="match status" value="1"/>
</dbReference>
<gene>
    <name evidence="8" type="ORF">HNQ61_004686</name>
</gene>
<reference evidence="8 9" key="1">
    <citation type="submission" date="2020-08" db="EMBL/GenBank/DDBJ databases">
        <title>Genomic Encyclopedia of Type Strains, Phase IV (KMG-IV): sequencing the most valuable type-strain genomes for metagenomic binning, comparative biology and taxonomic classification.</title>
        <authorList>
            <person name="Goeker M."/>
        </authorList>
    </citation>
    <scope>NUCLEOTIDE SEQUENCE [LARGE SCALE GENOMIC DNA]</scope>
    <source>
        <strain evidence="8 9">DSM 29007</strain>
    </source>
</reference>
<accession>A0A841H4S2</accession>
<feature type="domain" description="HTH lysR-type" evidence="7">
    <location>
        <begin position="4"/>
        <end position="61"/>
    </location>
</feature>
<evidence type="ECO:0000313" key="8">
    <source>
        <dbReference type="EMBL" id="MBB6073020.1"/>
    </source>
</evidence>
<keyword evidence="4" id="KW-0010">Activator</keyword>
<keyword evidence="2" id="KW-0805">Transcription regulation</keyword>
<dbReference type="SUPFAM" id="SSF53850">
    <property type="entry name" value="Periplasmic binding protein-like II"/>
    <property type="match status" value="1"/>
</dbReference>
<keyword evidence="5" id="KW-0804">Transcription</keyword>
<evidence type="ECO:0000313" key="9">
    <source>
        <dbReference type="Proteomes" id="UP000582837"/>
    </source>
</evidence>
<dbReference type="Gene3D" id="1.10.10.10">
    <property type="entry name" value="Winged helix-like DNA-binding domain superfamily/Winged helix DNA-binding domain"/>
    <property type="match status" value="1"/>
</dbReference>
<comment type="similarity">
    <text evidence="1">Belongs to the LysR transcriptional regulatory family.</text>
</comment>
<dbReference type="NCBIfam" id="NF008284">
    <property type="entry name" value="PRK11062.1"/>
    <property type="match status" value="1"/>
</dbReference>
<dbReference type="InterPro" id="IPR005119">
    <property type="entry name" value="LysR_subst-bd"/>
</dbReference>
<dbReference type="GO" id="GO:0003700">
    <property type="term" value="F:DNA-binding transcription factor activity"/>
    <property type="evidence" value="ECO:0007669"/>
    <property type="project" value="InterPro"/>
</dbReference>
<organism evidence="8 9">
    <name type="scientific">Longimicrobium terrae</name>
    <dbReference type="NCBI Taxonomy" id="1639882"/>
    <lineage>
        <taxon>Bacteria</taxon>
        <taxon>Pseudomonadati</taxon>
        <taxon>Gemmatimonadota</taxon>
        <taxon>Longimicrobiia</taxon>
        <taxon>Longimicrobiales</taxon>
        <taxon>Longimicrobiaceae</taxon>
        <taxon>Longimicrobium</taxon>
    </lineage>
</organism>
<evidence type="ECO:0000256" key="2">
    <source>
        <dbReference type="ARBA" id="ARBA00023015"/>
    </source>
</evidence>
<dbReference type="InterPro" id="IPR036390">
    <property type="entry name" value="WH_DNA-bd_sf"/>
</dbReference>
<keyword evidence="3" id="KW-0238">DNA-binding</keyword>
<evidence type="ECO:0000256" key="1">
    <source>
        <dbReference type="ARBA" id="ARBA00009437"/>
    </source>
</evidence>